<protein>
    <submittedName>
        <fullName evidence="2">Antibiotic biosynthesis monooxygenase</fullName>
    </submittedName>
</protein>
<feature type="domain" description="ABM" evidence="1">
    <location>
        <begin position="4"/>
        <end position="92"/>
    </location>
</feature>
<evidence type="ECO:0000313" key="3">
    <source>
        <dbReference type="Proteomes" id="UP000271031"/>
    </source>
</evidence>
<dbReference type="GO" id="GO:0004497">
    <property type="term" value="F:monooxygenase activity"/>
    <property type="evidence" value="ECO:0007669"/>
    <property type="project" value="UniProtKB-KW"/>
</dbReference>
<dbReference type="Gene3D" id="3.30.70.100">
    <property type="match status" value="1"/>
</dbReference>
<dbReference type="PROSITE" id="PS51725">
    <property type="entry name" value="ABM"/>
    <property type="match status" value="1"/>
</dbReference>
<dbReference type="Pfam" id="PF03992">
    <property type="entry name" value="ABM"/>
    <property type="match status" value="1"/>
</dbReference>
<reference evidence="2 3" key="1">
    <citation type="submission" date="2018-10" db="EMBL/GenBank/DDBJ databases">
        <title>Phylogenomics of Brevibacillus.</title>
        <authorList>
            <person name="Dunlap C."/>
        </authorList>
    </citation>
    <scope>NUCLEOTIDE SEQUENCE [LARGE SCALE GENOMIC DNA]</scope>
    <source>
        <strain evidence="2 3">JCM 15716</strain>
    </source>
</reference>
<evidence type="ECO:0000259" key="1">
    <source>
        <dbReference type="PROSITE" id="PS51725"/>
    </source>
</evidence>
<gene>
    <name evidence="2" type="ORF">EDM56_31055</name>
</gene>
<keyword evidence="2" id="KW-0503">Monooxygenase</keyword>
<dbReference type="Proteomes" id="UP000271031">
    <property type="component" value="Unassembled WGS sequence"/>
</dbReference>
<dbReference type="AlphaFoldDB" id="A0A3M8CGX1"/>
<dbReference type="SUPFAM" id="SSF54909">
    <property type="entry name" value="Dimeric alpha+beta barrel"/>
    <property type="match status" value="1"/>
</dbReference>
<dbReference type="RefSeq" id="WP_122921760.1">
    <property type="nucleotide sequence ID" value="NZ_RHHQ01000086.1"/>
</dbReference>
<keyword evidence="2" id="KW-0560">Oxidoreductase</keyword>
<dbReference type="InterPro" id="IPR007138">
    <property type="entry name" value="ABM_dom"/>
</dbReference>
<dbReference type="EMBL" id="RHHQ01000086">
    <property type="protein sequence ID" value="RNB75004.1"/>
    <property type="molecule type" value="Genomic_DNA"/>
</dbReference>
<accession>A0A3M8CGX1</accession>
<dbReference type="InterPro" id="IPR011008">
    <property type="entry name" value="Dimeric_a/b-barrel"/>
</dbReference>
<organism evidence="2 3">
    <name type="scientific">Brevibacillus fluminis</name>
    <dbReference type="NCBI Taxonomy" id="511487"/>
    <lineage>
        <taxon>Bacteria</taxon>
        <taxon>Bacillati</taxon>
        <taxon>Bacillota</taxon>
        <taxon>Bacilli</taxon>
        <taxon>Bacillales</taxon>
        <taxon>Paenibacillaceae</taxon>
        <taxon>Brevibacillus</taxon>
    </lineage>
</organism>
<name>A0A3M8CGX1_9BACL</name>
<comment type="caution">
    <text evidence="2">The sequence shown here is derived from an EMBL/GenBank/DDBJ whole genome shotgun (WGS) entry which is preliminary data.</text>
</comment>
<proteinExistence type="predicted"/>
<evidence type="ECO:0000313" key="2">
    <source>
        <dbReference type="EMBL" id="RNB75004.1"/>
    </source>
</evidence>
<sequence>MNRFGMNVKFTAQPGQRDALADILLGAADALAGVEDCELYVVHVSETEADVIWVTEVWRSSEAHAASLSLEETKAAIQRAMPLIAGVESTKLKPIGGKGL</sequence>
<keyword evidence="3" id="KW-1185">Reference proteome</keyword>